<dbReference type="Gramene" id="Pp3c26_6520V3.2">
    <property type="protein sequence ID" value="PAC:32918346.CDS.1"/>
    <property type="gene ID" value="Pp3c26_6520"/>
</dbReference>
<sequence length="95" mass="10537">MGSRLWHHHTPGGLPTQVTQSSWREIPVKVGTVNASSRFREKPRSKTAHFVGLELEFREQTGCPKTERGFSSQLRPGNGTRRTLSSNTCARSSAS</sequence>
<accession>A0A7I4ERX3</accession>
<dbReference type="AlphaFoldDB" id="A0A7I4ERX3"/>
<protein>
    <submittedName>
        <fullName evidence="2">Uncharacterized protein</fullName>
    </submittedName>
</protein>
<evidence type="ECO:0000313" key="3">
    <source>
        <dbReference type="Proteomes" id="UP000006727"/>
    </source>
</evidence>
<reference evidence="2 3" key="1">
    <citation type="journal article" date="2008" name="Science">
        <title>The Physcomitrella genome reveals evolutionary insights into the conquest of land by plants.</title>
        <authorList>
            <person name="Rensing S."/>
            <person name="Lang D."/>
            <person name="Zimmer A."/>
            <person name="Terry A."/>
            <person name="Salamov A."/>
            <person name="Shapiro H."/>
            <person name="Nishiyama T."/>
            <person name="Perroud P.-F."/>
            <person name="Lindquist E."/>
            <person name="Kamisugi Y."/>
            <person name="Tanahashi T."/>
            <person name="Sakakibara K."/>
            <person name="Fujita T."/>
            <person name="Oishi K."/>
            <person name="Shin-I T."/>
            <person name="Kuroki Y."/>
            <person name="Toyoda A."/>
            <person name="Suzuki Y."/>
            <person name="Hashimoto A."/>
            <person name="Yamaguchi K."/>
            <person name="Sugano A."/>
            <person name="Kohara Y."/>
            <person name="Fujiyama A."/>
            <person name="Anterola A."/>
            <person name="Aoki S."/>
            <person name="Ashton N."/>
            <person name="Barbazuk W.B."/>
            <person name="Barker E."/>
            <person name="Bennetzen J."/>
            <person name="Bezanilla M."/>
            <person name="Blankenship R."/>
            <person name="Cho S.H."/>
            <person name="Dutcher S."/>
            <person name="Estelle M."/>
            <person name="Fawcett J.A."/>
            <person name="Gundlach H."/>
            <person name="Hanada K."/>
            <person name="Heyl A."/>
            <person name="Hicks K.A."/>
            <person name="Hugh J."/>
            <person name="Lohr M."/>
            <person name="Mayer K."/>
            <person name="Melkozernov A."/>
            <person name="Murata T."/>
            <person name="Nelson D."/>
            <person name="Pils B."/>
            <person name="Prigge M."/>
            <person name="Reiss B."/>
            <person name="Renner T."/>
            <person name="Rombauts S."/>
            <person name="Rushton P."/>
            <person name="Sanderfoot A."/>
            <person name="Schween G."/>
            <person name="Shiu S.-H."/>
            <person name="Stueber K."/>
            <person name="Theodoulou F.L."/>
            <person name="Tu H."/>
            <person name="Van de Peer Y."/>
            <person name="Verrier P.J."/>
            <person name="Waters E."/>
            <person name="Wood A."/>
            <person name="Yang L."/>
            <person name="Cove D."/>
            <person name="Cuming A."/>
            <person name="Hasebe M."/>
            <person name="Lucas S."/>
            <person name="Mishler D.B."/>
            <person name="Reski R."/>
            <person name="Grigoriev I."/>
            <person name="Quatrano R.S."/>
            <person name="Boore J.L."/>
        </authorList>
    </citation>
    <scope>NUCLEOTIDE SEQUENCE [LARGE SCALE GENOMIC DNA]</scope>
    <source>
        <strain evidence="2 3">cv. Gransden 2004</strain>
    </source>
</reference>
<name>A0A7I4ERX3_PHYPA</name>
<reference evidence="2 3" key="2">
    <citation type="journal article" date="2018" name="Plant J.">
        <title>The Physcomitrella patens chromosome-scale assembly reveals moss genome structure and evolution.</title>
        <authorList>
            <person name="Lang D."/>
            <person name="Ullrich K.K."/>
            <person name="Murat F."/>
            <person name="Fuchs J."/>
            <person name="Jenkins J."/>
            <person name="Haas F.B."/>
            <person name="Piednoel M."/>
            <person name="Gundlach H."/>
            <person name="Van Bel M."/>
            <person name="Meyberg R."/>
            <person name="Vives C."/>
            <person name="Morata J."/>
            <person name="Symeonidi A."/>
            <person name="Hiss M."/>
            <person name="Muchero W."/>
            <person name="Kamisugi Y."/>
            <person name="Saleh O."/>
            <person name="Blanc G."/>
            <person name="Decker E.L."/>
            <person name="van Gessel N."/>
            <person name="Grimwood J."/>
            <person name="Hayes R.D."/>
            <person name="Graham S.W."/>
            <person name="Gunter L.E."/>
            <person name="McDaniel S.F."/>
            <person name="Hoernstein S.N.W."/>
            <person name="Larsson A."/>
            <person name="Li F.W."/>
            <person name="Perroud P.F."/>
            <person name="Phillips J."/>
            <person name="Ranjan P."/>
            <person name="Rokshar D.S."/>
            <person name="Rothfels C.J."/>
            <person name="Schneider L."/>
            <person name="Shu S."/>
            <person name="Stevenson D.W."/>
            <person name="Thummler F."/>
            <person name="Tillich M."/>
            <person name="Villarreal Aguilar J.C."/>
            <person name="Widiez T."/>
            <person name="Wong G.K."/>
            <person name="Wymore A."/>
            <person name="Zhang Y."/>
            <person name="Zimmer A.D."/>
            <person name="Quatrano R.S."/>
            <person name="Mayer K.F.X."/>
            <person name="Goodstein D."/>
            <person name="Casacuberta J.M."/>
            <person name="Vandepoele K."/>
            <person name="Reski R."/>
            <person name="Cuming A.C."/>
            <person name="Tuskan G.A."/>
            <person name="Maumus F."/>
            <person name="Salse J."/>
            <person name="Schmutz J."/>
            <person name="Rensing S.A."/>
        </authorList>
    </citation>
    <scope>NUCLEOTIDE SEQUENCE [LARGE SCALE GENOMIC DNA]</scope>
    <source>
        <strain evidence="2 3">cv. Gransden 2004</strain>
    </source>
</reference>
<feature type="region of interest" description="Disordered" evidence="1">
    <location>
        <begin position="62"/>
        <end position="95"/>
    </location>
</feature>
<proteinExistence type="predicted"/>
<evidence type="ECO:0000256" key="1">
    <source>
        <dbReference type="SAM" id="MobiDB-lite"/>
    </source>
</evidence>
<evidence type="ECO:0000313" key="2">
    <source>
        <dbReference type="EnsemblPlants" id="PAC:32918346.CDS.1"/>
    </source>
</evidence>
<dbReference type="EnsemblPlants" id="Pp3c26_6520V3.2">
    <property type="protein sequence ID" value="PAC:32918346.CDS.1"/>
    <property type="gene ID" value="Pp3c26_6520"/>
</dbReference>
<reference evidence="2" key="3">
    <citation type="submission" date="2020-12" db="UniProtKB">
        <authorList>
            <consortium name="EnsemblPlants"/>
        </authorList>
    </citation>
    <scope>IDENTIFICATION</scope>
</reference>
<keyword evidence="3" id="KW-1185">Reference proteome</keyword>
<feature type="compositionally biased region" description="Polar residues" evidence="1">
    <location>
        <begin position="69"/>
        <end position="95"/>
    </location>
</feature>
<dbReference type="Proteomes" id="UP000006727">
    <property type="component" value="Chromosome 26"/>
</dbReference>
<dbReference type="EMBL" id="ABEU02000026">
    <property type="status" value="NOT_ANNOTATED_CDS"/>
    <property type="molecule type" value="Genomic_DNA"/>
</dbReference>
<organism evidence="2 3">
    <name type="scientific">Physcomitrium patens</name>
    <name type="common">Spreading-leaved earth moss</name>
    <name type="synonym">Physcomitrella patens</name>
    <dbReference type="NCBI Taxonomy" id="3218"/>
    <lineage>
        <taxon>Eukaryota</taxon>
        <taxon>Viridiplantae</taxon>
        <taxon>Streptophyta</taxon>
        <taxon>Embryophyta</taxon>
        <taxon>Bryophyta</taxon>
        <taxon>Bryophytina</taxon>
        <taxon>Bryopsida</taxon>
        <taxon>Funariidae</taxon>
        <taxon>Funariales</taxon>
        <taxon>Funariaceae</taxon>
        <taxon>Physcomitrium</taxon>
    </lineage>
</organism>